<dbReference type="Proteomes" id="UP000604825">
    <property type="component" value="Unassembled WGS sequence"/>
</dbReference>
<comment type="caution">
    <text evidence="1">The sequence shown here is derived from an EMBL/GenBank/DDBJ whole genome shotgun (WGS) entry which is preliminary data.</text>
</comment>
<evidence type="ECO:0000313" key="1">
    <source>
        <dbReference type="EMBL" id="CAD6239489.1"/>
    </source>
</evidence>
<name>A0A811PEV9_9POAL</name>
<sequence>MTTAGCPAGGRISTCPPAPTRIAIEICTVGEHGELSETVIPATISTSKSMGRERMMMGSSLVAHLGWLVTGDRDQADSRRIVEREIGEKEYKGADRSCPLPTRTLCTESMPRCRASSSTLLASHTTAIVARRRWKTEEREEGGRRCLQLGPSRSDLKRDRCGCKTDFSARLCSGQARIHAGTVASAKIAKLQASSCFPSKFVVITVKLAKEEMPTISITIN</sequence>
<dbReference type="EMBL" id="CAJGYO010000006">
    <property type="protein sequence ID" value="CAD6239489.1"/>
    <property type="molecule type" value="Genomic_DNA"/>
</dbReference>
<dbReference type="AlphaFoldDB" id="A0A811PEV9"/>
<protein>
    <submittedName>
        <fullName evidence="1">Uncharacterized protein</fullName>
    </submittedName>
</protein>
<proteinExistence type="predicted"/>
<keyword evidence="2" id="KW-1185">Reference proteome</keyword>
<gene>
    <name evidence="1" type="ORF">NCGR_LOCUS26419</name>
</gene>
<organism evidence="1 2">
    <name type="scientific">Miscanthus lutarioriparius</name>
    <dbReference type="NCBI Taxonomy" id="422564"/>
    <lineage>
        <taxon>Eukaryota</taxon>
        <taxon>Viridiplantae</taxon>
        <taxon>Streptophyta</taxon>
        <taxon>Embryophyta</taxon>
        <taxon>Tracheophyta</taxon>
        <taxon>Spermatophyta</taxon>
        <taxon>Magnoliopsida</taxon>
        <taxon>Liliopsida</taxon>
        <taxon>Poales</taxon>
        <taxon>Poaceae</taxon>
        <taxon>PACMAD clade</taxon>
        <taxon>Panicoideae</taxon>
        <taxon>Andropogonodae</taxon>
        <taxon>Andropogoneae</taxon>
        <taxon>Saccharinae</taxon>
        <taxon>Miscanthus</taxon>
    </lineage>
</organism>
<accession>A0A811PEV9</accession>
<reference evidence="1" key="1">
    <citation type="submission" date="2020-10" db="EMBL/GenBank/DDBJ databases">
        <authorList>
            <person name="Han B."/>
            <person name="Lu T."/>
            <person name="Zhao Q."/>
            <person name="Huang X."/>
            <person name="Zhao Y."/>
        </authorList>
    </citation>
    <scope>NUCLEOTIDE SEQUENCE</scope>
</reference>
<evidence type="ECO:0000313" key="2">
    <source>
        <dbReference type="Proteomes" id="UP000604825"/>
    </source>
</evidence>